<gene>
    <name evidence="2" type="ORF">CB5_LOCUS17135</name>
</gene>
<dbReference type="Gene3D" id="3.40.50.150">
    <property type="entry name" value="Vaccinia Virus protein VP39"/>
    <property type="match status" value="1"/>
</dbReference>
<dbReference type="Pfam" id="PF08241">
    <property type="entry name" value="Methyltransf_11"/>
    <property type="match status" value="1"/>
</dbReference>
<feature type="domain" description="Methyltransferase type 11" evidence="1">
    <location>
        <begin position="41"/>
        <end position="136"/>
    </location>
</feature>
<protein>
    <recommendedName>
        <fullName evidence="1">Methyltransferase type 11 domain-containing protein</fullName>
    </recommendedName>
</protein>
<dbReference type="AlphaFoldDB" id="A0A6V7PSS8"/>
<dbReference type="InterPro" id="IPR029063">
    <property type="entry name" value="SAM-dependent_MTases_sf"/>
</dbReference>
<evidence type="ECO:0000259" key="1">
    <source>
        <dbReference type="Pfam" id="PF08241"/>
    </source>
</evidence>
<name>A0A6V7PSS8_ANACO</name>
<dbReference type="GO" id="GO:0008757">
    <property type="term" value="F:S-adenosylmethionine-dependent methyltransferase activity"/>
    <property type="evidence" value="ECO:0007669"/>
    <property type="project" value="InterPro"/>
</dbReference>
<dbReference type="PANTHER" id="PTHR44575:SF2">
    <property type="entry name" value="OS01G0589200 PROTEIN"/>
    <property type="match status" value="1"/>
</dbReference>
<organism evidence="2">
    <name type="scientific">Ananas comosus var. bracteatus</name>
    <name type="common">red pineapple</name>
    <dbReference type="NCBI Taxonomy" id="296719"/>
    <lineage>
        <taxon>Eukaryota</taxon>
        <taxon>Viridiplantae</taxon>
        <taxon>Streptophyta</taxon>
        <taxon>Embryophyta</taxon>
        <taxon>Tracheophyta</taxon>
        <taxon>Spermatophyta</taxon>
        <taxon>Magnoliopsida</taxon>
        <taxon>Liliopsida</taxon>
        <taxon>Poales</taxon>
        <taxon>Bromeliaceae</taxon>
        <taxon>Bromelioideae</taxon>
        <taxon>Ananas</taxon>
    </lineage>
</organism>
<accession>A0A6V7PSS8</accession>
<dbReference type="InterPro" id="IPR013216">
    <property type="entry name" value="Methyltransf_11"/>
</dbReference>
<dbReference type="PANTHER" id="PTHR44575">
    <property type="entry name" value="OS01G0589200 PROTEIN"/>
    <property type="match status" value="1"/>
</dbReference>
<evidence type="ECO:0000313" key="2">
    <source>
        <dbReference type="EMBL" id="CAD1833924.1"/>
    </source>
</evidence>
<reference evidence="2" key="1">
    <citation type="submission" date="2020-07" db="EMBL/GenBank/DDBJ databases">
        <authorList>
            <person name="Lin J."/>
        </authorList>
    </citation>
    <scope>NUCLEOTIDE SEQUENCE</scope>
</reference>
<dbReference type="SUPFAM" id="SSF53335">
    <property type="entry name" value="S-adenosyl-L-methionine-dependent methyltransferases"/>
    <property type="match status" value="1"/>
</dbReference>
<dbReference type="CDD" id="cd02440">
    <property type="entry name" value="AdoMet_MTases"/>
    <property type="match status" value="1"/>
</dbReference>
<dbReference type="EMBL" id="LR862152">
    <property type="protein sequence ID" value="CAD1833924.1"/>
    <property type="molecule type" value="Genomic_DNA"/>
</dbReference>
<sequence length="262" mass="29087">MLWFIASHFSKRRCTLRRGPSIPGVVLHALCPHPHHKLAWDAGTGNGQAAVSLAEHYEQVIATDVSAAQLQHAFPHPKVRYVHTPLSASDADFLSALGRENSVDIITVAVAVHWFDLPRFYALARRALRKPGGIIAVWSYNYEIAPFEAALERFMHSALPYWDDRGKSVINAYEELPFPFESVGMGSEGKPLRLDMEHEMSFDGLIALLRSGSPVVTAKEKGVDLVSEEVVRELQAEWGDTSVVRKVTFKAFMLVGTPKLEG</sequence>
<proteinExistence type="predicted"/>